<organism evidence="2 3">
    <name type="scientific">Zalerion maritima</name>
    <dbReference type="NCBI Taxonomy" id="339359"/>
    <lineage>
        <taxon>Eukaryota</taxon>
        <taxon>Fungi</taxon>
        <taxon>Dikarya</taxon>
        <taxon>Ascomycota</taxon>
        <taxon>Pezizomycotina</taxon>
        <taxon>Sordariomycetes</taxon>
        <taxon>Lulworthiomycetidae</taxon>
        <taxon>Lulworthiales</taxon>
        <taxon>Lulworthiaceae</taxon>
        <taxon>Zalerion</taxon>
    </lineage>
</organism>
<protein>
    <submittedName>
        <fullName evidence="2">Uncharacterized protein</fullName>
    </submittedName>
</protein>
<evidence type="ECO:0000256" key="1">
    <source>
        <dbReference type="SAM" id="MobiDB-lite"/>
    </source>
</evidence>
<sequence>MSSKNGGDPFQDPPNNHPENPFLDPQDRPNDQQEYQPQEHWAMIGREIWRRIMRDVVGFEAEISLIQSTAPAAGLSPGDRDRLMVLQTKIADSFIYLAWEQHSWLKQLCEERGEAGQDEMKLHAIINRLLDERHTFLEVRKKLLEERERGESE</sequence>
<dbReference type="EMBL" id="JAKWBI020000500">
    <property type="protein sequence ID" value="KAJ2894374.1"/>
    <property type="molecule type" value="Genomic_DNA"/>
</dbReference>
<keyword evidence="3" id="KW-1185">Reference proteome</keyword>
<comment type="caution">
    <text evidence="2">The sequence shown here is derived from an EMBL/GenBank/DDBJ whole genome shotgun (WGS) entry which is preliminary data.</text>
</comment>
<feature type="region of interest" description="Disordered" evidence="1">
    <location>
        <begin position="1"/>
        <end position="36"/>
    </location>
</feature>
<proteinExistence type="predicted"/>
<name>A0AAD5RIC5_9PEZI</name>
<evidence type="ECO:0000313" key="2">
    <source>
        <dbReference type="EMBL" id="KAJ2894374.1"/>
    </source>
</evidence>
<dbReference type="Proteomes" id="UP001201980">
    <property type="component" value="Unassembled WGS sequence"/>
</dbReference>
<gene>
    <name evidence="2" type="ORF">MKZ38_007687</name>
</gene>
<dbReference type="AlphaFoldDB" id="A0AAD5RIC5"/>
<accession>A0AAD5RIC5</accession>
<reference evidence="2" key="1">
    <citation type="submission" date="2022-07" db="EMBL/GenBank/DDBJ databases">
        <title>Draft genome sequence of Zalerion maritima ATCC 34329, a (micro)plastics degrading marine fungus.</title>
        <authorList>
            <person name="Paco A."/>
            <person name="Goncalves M.F.M."/>
            <person name="Rocha-Santos T.A.P."/>
            <person name="Alves A."/>
        </authorList>
    </citation>
    <scope>NUCLEOTIDE SEQUENCE</scope>
    <source>
        <strain evidence="2">ATCC 34329</strain>
    </source>
</reference>
<evidence type="ECO:0000313" key="3">
    <source>
        <dbReference type="Proteomes" id="UP001201980"/>
    </source>
</evidence>